<name>A0A0L8HPU4_OCTBM</name>
<accession>A0A0L8HPU4</accession>
<protein>
    <submittedName>
        <fullName evidence="1">Uncharacterized protein</fullName>
    </submittedName>
</protein>
<gene>
    <name evidence="1" type="ORF">OCBIM_22009346mg</name>
</gene>
<reference evidence="1" key="1">
    <citation type="submission" date="2015-07" db="EMBL/GenBank/DDBJ databases">
        <title>MeaNS - Measles Nucleotide Surveillance Program.</title>
        <authorList>
            <person name="Tran T."/>
            <person name="Druce J."/>
        </authorList>
    </citation>
    <scope>NUCLEOTIDE SEQUENCE</scope>
    <source>
        <strain evidence="1">UCB-OBI-ISO-001</strain>
        <tissue evidence="1">Gonad</tissue>
    </source>
</reference>
<dbReference type="EMBL" id="KQ417585">
    <property type="protein sequence ID" value="KOF91237.1"/>
    <property type="molecule type" value="Genomic_DNA"/>
</dbReference>
<organism evidence="1">
    <name type="scientific">Octopus bimaculoides</name>
    <name type="common">California two-spotted octopus</name>
    <dbReference type="NCBI Taxonomy" id="37653"/>
    <lineage>
        <taxon>Eukaryota</taxon>
        <taxon>Metazoa</taxon>
        <taxon>Spiralia</taxon>
        <taxon>Lophotrochozoa</taxon>
        <taxon>Mollusca</taxon>
        <taxon>Cephalopoda</taxon>
        <taxon>Coleoidea</taxon>
        <taxon>Octopodiformes</taxon>
        <taxon>Octopoda</taxon>
        <taxon>Incirrata</taxon>
        <taxon>Octopodidae</taxon>
        <taxon>Octopus</taxon>
    </lineage>
</organism>
<dbReference type="AlphaFoldDB" id="A0A0L8HPU4"/>
<proteinExistence type="predicted"/>
<sequence length="61" mass="7365">MHICTYTLPRCLWFTSQATFMNKMHHARFAFVANHTHRQFEHAHTIQRFTPLLLSLTQTHR</sequence>
<evidence type="ECO:0000313" key="1">
    <source>
        <dbReference type="EMBL" id="KOF91237.1"/>
    </source>
</evidence>